<dbReference type="GO" id="GO:0005976">
    <property type="term" value="P:polysaccharide metabolic process"/>
    <property type="evidence" value="ECO:0007669"/>
    <property type="project" value="InterPro"/>
</dbReference>
<dbReference type="InterPro" id="IPR001538">
    <property type="entry name" value="Man6P_isomerase-2_C"/>
</dbReference>
<dbReference type="Pfam" id="PF01050">
    <property type="entry name" value="MannoseP_isomer"/>
    <property type="match status" value="1"/>
</dbReference>
<feature type="domain" description="Mannose-6-phosphate isomerase type II C-terminal" evidence="1">
    <location>
        <begin position="9"/>
        <end position="112"/>
    </location>
</feature>
<protein>
    <submittedName>
        <fullName evidence="2">Mannose-6-phosphate isomerase-like protein (Cupin superfamily)</fullName>
    </submittedName>
</protein>
<dbReference type="InterPro" id="IPR014710">
    <property type="entry name" value="RmlC-like_jellyroll"/>
</dbReference>
<gene>
    <name evidence="2" type="ORF">BJ989_001020</name>
</gene>
<keyword evidence="3" id="KW-1185">Reference proteome</keyword>
<dbReference type="InterPro" id="IPR011051">
    <property type="entry name" value="RmlC_Cupin_sf"/>
</dbReference>
<sequence>MVNGLEWAERPWGSWHVIDDGQGYKVKRIHVKPGQRLSYQTHKHRSEHWVVIFGMATCVIDGETVVAGPGESIDVETGQAHRITNMHSEELIIIEVQHGAYTGEDDICRLEDDYGREDDDLAALDAELRA</sequence>
<dbReference type="InterPro" id="IPR051161">
    <property type="entry name" value="Mannose-6P_isomerase_type2"/>
</dbReference>
<dbReference type="SUPFAM" id="SSF51182">
    <property type="entry name" value="RmlC-like cupins"/>
    <property type="match status" value="1"/>
</dbReference>
<evidence type="ECO:0000313" key="3">
    <source>
        <dbReference type="Proteomes" id="UP000544110"/>
    </source>
</evidence>
<proteinExistence type="predicted"/>
<dbReference type="GO" id="GO:0016853">
    <property type="term" value="F:isomerase activity"/>
    <property type="evidence" value="ECO:0007669"/>
    <property type="project" value="UniProtKB-KW"/>
</dbReference>
<dbReference type="AlphaFoldDB" id="A0A7Y9ULU8"/>
<organism evidence="2 3">
    <name type="scientific">Nocardioides perillae</name>
    <dbReference type="NCBI Taxonomy" id="1119534"/>
    <lineage>
        <taxon>Bacteria</taxon>
        <taxon>Bacillati</taxon>
        <taxon>Actinomycetota</taxon>
        <taxon>Actinomycetes</taxon>
        <taxon>Propionibacteriales</taxon>
        <taxon>Nocardioidaceae</taxon>
        <taxon>Nocardioides</taxon>
    </lineage>
</organism>
<dbReference type="PANTHER" id="PTHR46390">
    <property type="entry name" value="MANNOSE-1-PHOSPHATE GUANYLYLTRANSFERASE"/>
    <property type="match status" value="1"/>
</dbReference>
<dbReference type="PANTHER" id="PTHR46390:SF1">
    <property type="entry name" value="MANNOSE-1-PHOSPHATE GUANYLYLTRANSFERASE"/>
    <property type="match status" value="1"/>
</dbReference>
<dbReference type="GO" id="GO:0004475">
    <property type="term" value="F:mannose-1-phosphate guanylyltransferase (GTP) activity"/>
    <property type="evidence" value="ECO:0007669"/>
    <property type="project" value="TreeGrafter"/>
</dbReference>
<dbReference type="Proteomes" id="UP000544110">
    <property type="component" value="Unassembled WGS sequence"/>
</dbReference>
<dbReference type="GO" id="GO:0009298">
    <property type="term" value="P:GDP-mannose biosynthetic process"/>
    <property type="evidence" value="ECO:0007669"/>
    <property type="project" value="TreeGrafter"/>
</dbReference>
<evidence type="ECO:0000313" key="2">
    <source>
        <dbReference type="EMBL" id="NYG54716.1"/>
    </source>
</evidence>
<dbReference type="RefSeq" id="WP_179517285.1">
    <property type="nucleotide sequence ID" value="NZ_JACCAC010000001.1"/>
</dbReference>
<dbReference type="Gene3D" id="2.60.120.10">
    <property type="entry name" value="Jelly Rolls"/>
    <property type="match status" value="1"/>
</dbReference>
<reference evidence="2 3" key="1">
    <citation type="submission" date="2020-07" db="EMBL/GenBank/DDBJ databases">
        <title>Sequencing the genomes of 1000 actinobacteria strains.</title>
        <authorList>
            <person name="Klenk H.-P."/>
        </authorList>
    </citation>
    <scope>NUCLEOTIDE SEQUENCE [LARGE SCALE GENOMIC DNA]</scope>
    <source>
        <strain evidence="2 3">DSM 24552</strain>
    </source>
</reference>
<name>A0A7Y9ULU8_9ACTN</name>
<evidence type="ECO:0000259" key="1">
    <source>
        <dbReference type="Pfam" id="PF01050"/>
    </source>
</evidence>
<accession>A0A7Y9ULU8</accession>
<keyword evidence="2" id="KW-0413">Isomerase</keyword>
<comment type="caution">
    <text evidence="2">The sequence shown here is derived from an EMBL/GenBank/DDBJ whole genome shotgun (WGS) entry which is preliminary data.</text>
</comment>
<dbReference type="EMBL" id="JACCAC010000001">
    <property type="protein sequence ID" value="NYG54716.1"/>
    <property type="molecule type" value="Genomic_DNA"/>
</dbReference>
<dbReference type="CDD" id="cd02213">
    <property type="entry name" value="cupin_PMI_typeII_C"/>
    <property type="match status" value="1"/>
</dbReference>